<evidence type="ECO:0000256" key="1">
    <source>
        <dbReference type="ARBA" id="ARBA00023125"/>
    </source>
</evidence>
<feature type="domain" description="Cas12f1-like TNB" evidence="2">
    <location>
        <begin position="14"/>
        <end position="45"/>
    </location>
</feature>
<reference evidence="3 4" key="1">
    <citation type="submission" date="2024-03" db="EMBL/GenBank/DDBJ databases">
        <title>Human intestinal bacterial collection.</title>
        <authorList>
            <person name="Pauvert C."/>
            <person name="Hitch T.C.A."/>
            <person name="Clavel T."/>
        </authorList>
    </citation>
    <scope>NUCLEOTIDE SEQUENCE [LARGE SCALE GENOMIC DNA]</scope>
    <source>
        <strain evidence="3 4">CLA-AA-H95</strain>
    </source>
</reference>
<keyword evidence="1" id="KW-0238">DNA-binding</keyword>
<dbReference type="EMBL" id="JBBMEI010000007">
    <property type="protein sequence ID" value="MEQ2357445.1"/>
    <property type="molecule type" value="Genomic_DNA"/>
</dbReference>
<evidence type="ECO:0000313" key="4">
    <source>
        <dbReference type="Proteomes" id="UP001446032"/>
    </source>
</evidence>
<dbReference type="Proteomes" id="UP001446032">
    <property type="component" value="Unassembled WGS sequence"/>
</dbReference>
<gene>
    <name evidence="3" type="ORF">WMO75_03640</name>
</gene>
<dbReference type="RefSeq" id="WP_227222596.1">
    <property type="nucleotide sequence ID" value="NZ_JBBMEI010000007.1"/>
</dbReference>
<protein>
    <recommendedName>
        <fullName evidence="2">Cas12f1-like TNB domain-containing protein</fullName>
    </recommendedName>
</protein>
<accession>A0ABV1AH22</accession>
<dbReference type="InterPro" id="IPR010095">
    <property type="entry name" value="Cas12f1-like_TNB"/>
</dbReference>
<proteinExistence type="predicted"/>
<dbReference type="Pfam" id="PF07282">
    <property type="entry name" value="Cas12f1-like_TNB"/>
    <property type="match status" value="1"/>
</dbReference>
<organism evidence="3 4">
    <name type="scientific">Blautia intestinihominis</name>
    <dbReference type="NCBI Taxonomy" id="3133152"/>
    <lineage>
        <taxon>Bacteria</taxon>
        <taxon>Bacillati</taxon>
        <taxon>Bacillota</taxon>
        <taxon>Clostridia</taxon>
        <taxon>Lachnospirales</taxon>
        <taxon>Lachnospiraceae</taxon>
        <taxon>Blautia</taxon>
    </lineage>
</organism>
<sequence length="110" mass="12560">MGHRTNQKFHGLPYNKLYIMLEYKLKMYGIRLEKQKESYSSQCSPVSPEVSKKYAEPSNRKKRGLYVAGKKETAVRNRTETAPNNKSSCVAKKQAVVVAWTHPEKCGIPL</sequence>
<comment type="caution">
    <text evidence="3">The sequence shown here is derived from an EMBL/GenBank/DDBJ whole genome shotgun (WGS) entry which is preliminary data.</text>
</comment>
<evidence type="ECO:0000259" key="2">
    <source>
        <dbReference type="Pfam" id="PF07282"/>
    </source>
</evidence>
<keyword evidence="4" id="KW-1185">Reference proteome</keyword>
<evidence type="ECO:0000313" key="3">
    <source>
        <dbReference type="EMBL" id="MEQ2357445.1"/>
    </source>
</evidence>
<name>A0ABV1AH22_9FIRM</name>